<evidence type="ECO:0000256" key="1">
    <source>
        <dbReference type="SAM" id="MobiDB-lite"/>
    </source>
</evidence>
<accession>V5YND7</accession>
<proteinExistence type="predicted"/>
<feature type="region of interest" description="Disordered" evidence="1">
    <location>
        <begin position="1"/>
        <end position="28"/>
    </location>
</feature>
<protein>
    <submittedName>
        <fullName evidence="2">Uncharacterized protein</fullName>
    </submittedName>
</protein>
<geneLocation type="plasmid" evidence="2">
    <name>pM7012</name>
</geneLocation>
<sequence>MRIPLKGATRSSARRSISGGRPSRRCLASSSTRSSRCFGSSIVAAHSMLTARPLPPQAPSNRPLNSACSLIRSVRSRLGNTSSWYGMSRKPEQTPSCRTNQPHPLRYHCDPAV</sequence>
<keyword evidence="2" id="KW-0614">Plasmid</keyword>
<dbReference type="AlphaFoldDB" id="V5YND7"/>
<feature type="compositionally biased region" description="Polar residues" evidence="1">
    <location>
        <begin position="93"/>
        <end position="102"/>
    </location>
</feature>
<feature type="region of interest" description="Disordered" evidence="1">
    <location>
        <begin position="81"/>
        <end position="104"/>
    </location>
</feature>
<reference evidence="2" key="1">
    <citation type="journal article" date="2014" name="Microbiology">
        <title>A 2,4-dichlorophenoxyacetic acid degradation plasmid pM7012 discloses distribution of an unclassified megaplasmid group across bacterial species.</title>
        <authorList>
            <person name="Sakai Y."/>
            <person name="Ogawa N."/>
            <person name="Shimomura Y."/>
            <person name="Fujii T."/>
        </authorList>
    </citation>
    <scope>NUCLEOTIDE SEQUENCE</scope>
    <source>
        <strain evidence="2">M701</strain>
    </source>
</reference>
<reference evidence="2" key="2">
    <citation type="submission" date="2024-06" db="EMBL/GenBank/DDBJ databases">
        <authorList>
            <person name="Sakai Y."/>
            <person name="Fujii T."/>
        </authorList>
    </citation>
    <scope>NUCLEOTIDE SEQUENCE</scope>
    <source>
        <strain evidence="2">M701</strain>
        <plasmid evidence="2">pM7012</plasmid>
    </source>
</reference>
<feature type="compositionally biased region" description="Low complexity" evidence="1">
    <location>
        <begin position="10"/>
        <end position="28"/>
    </location>
</feature>
<organism evidence="2">
    <name type="scientific">Burkholderia sp. M701</name>
    <dbReference type="NCBI Taxonomy" id="326454"/>
    <lineage>
        <taxon>Bacteria</taxon>
        <taxon>Pseudomonadati</taxon>
        <taxon>Pseudomonadota</taxon>
        <taxon>Betaproteobacteria</taxon>
        <taxon>Burkholderiales</taxon>
        <taxon>Burkholderiaceae</taxon>
        <taxon>Burkholderia</taxon>
    </lineage>
</organism>
<name>V5YND7_9BURK</name>
<evidence type="ECO:0000313" key="2">
    <source>
        <dbReference type="EMBL" id="BAO18917.1"/>
    </source>
</evidence>
<dbReference type="EMBL" id="AB853026">
    <property type="protein sequence ID" value="BAO18917.1"/>
    <property type="molecule type" value="Genomic_DNA"/>
</dbReference>